<feature type="transmembrane region" description="Helical" evidence="2">
    <location>
        <begin position="71"/>
        <end position="94"/>
    </location>
</feature>
<reference evidence="3" key="1">
    <citation type="submission" date="2021-03" db="EMBL/GenBank/DDBJ databases">
        <title>Genomic Encyclopedia of Type Strains, Phase IV (KMG-IV): sequencing the most valuable type-strain genomes for metagenomic binning, comparative biology and taxonomic classification.</title>
        <authorList>
            <person name="Goeker M."/>
        </authorList>
    </citation>
    <scope>NUCLEOTIDE SEQUENCE</scope>
    <source>
        <strain evidence="3">DSM 26232</strain>
    </source>
</reference>
<proteinExistence type="predicted"/>
<feature type="transmembrane region" description="Helical" evidence="2">
    <location>
        <begin position="36"/>
        <end position="59"/>
    </location>
</feature>
<name>A0A8T4GXU1_9EURY</name>
<comment type="caution">
    <text evidence="3">The sequence shown here is derived from an EMBL/GenBank/DDBJ whole genome shotgun (WGS) entry which is preliminary data.</text>
</comment>
<evidence type="ECO:0000256" key="1">
    <source>
        <dbReference type="SAM" id="MobiDB-lite"/>
    </source>
</evidence>
<evidence type="ECO:0000313" key="4">
    <source>
        <dbReference type="Proteomes" id="UP000823736"/>
    </source>
</evidence>
<protein>
    <submittedName>
        <fullName evidence="3">Uncharacterized protein</fullName>
    </submittedName>
</protein>
<keyword evidence="2" id="KW-0472">Membrane</keyword>
<sequence length="103" mass="11498">MLGNSSEYYIQADEDSQNEGDSQDETELEILYKKCLYISIHTLSIGIITLTLGGIFKLFPEFGVSIRGIDIVAALTYSLLVYYLITFSTVIATVSELIHIRVV</sequence>
<evidence type="ECO:0000313" key="3">
    <source>
        <dbReference type="EMBL" id="MBP1987250.1"/>
    </source>
</evidence>
<dbReference type="Proteomes" id="UP000823736">
    <property type="component" value="Unassembled WGS sequence"/>
</dbReference>
<gene>
    <name evidence="3" type="ORF">J2753_001748</name>
</gene>
<organism evidence="3 4">
    <name type="scientific">Halolamina salifodinae</name>
    <dbReference type="NCBI Taxonomy" id="1202767"/>
    <lineage>
        <taxon>Archaea</taxon>
        <taxon>Methanobacteriati</taxon>
        <taxon>Methanobacteriota</taxon>
        <taxon>Stenosarchaea group</taxon>
        <taxon>Halobacteria</taxon>
        <taxon>Halobacteriales</taxon>
        <taxon>Haloferacaceae</taxon>
    </lineage>
</organism>
<dbReference type="EMBL" id="JAGGLC010000003">
    <property type="protein sequence ID" value="MBP1987250.1"/>
    <property type="molecule type" value="Genomic_DNA"/>
</dbReference>
<dbReference type="AlphaFoldDB" id="A0A8T4GXU1"/>
<feature type="compositionally biased region" description="Acidic residues" evidence="1">
    <location>
        <begin position="12"/>
        <end position="23"/>
    </location>
</feature>
<keyword evidence="2" id="KW-0812">Transmembrane</keyword>
<dbReference type="RefSeq" id="WP_209491515.1">
    <property type="nucleotide sequence ID" value="NZ_JAGGLC010000003.1"/>
</dbReference>
<feature type="region of interest" description="Disordered" evidence="1">
    <location>
        <begin position="1"/>
        <end position="23"/>
    </location>
</feature>
<keyword evidence="4" id="KW-1185">Reference proteome</keyword>
<accession>A0A8T4GXU1</accession>
<evidence type="ECO:0000256" key="2">
    <source>
        <dbReference type="SAM" id="Phobius"/>
    </source>
</evidence>
<keyword evidence="2" id="KW-1133">Transmembrane helix</keyword>